<protein>
    <recommendedName>
        <fullName evidence="1">ESAT-6-like protein</fullName>
    </recommendedName>
</protein>
<organism evidence="3 4">
    <name type="scientific">Streptomyces noursei</name>
    <name type="common">Streptomyces albulus</name>
    <dbReference type="NCBI Taxonomy" id="1971"/>
    <lineage>
        <taxon>Bacteria</taxon>
        <taxon>Bacillati</taxon>
        <taxon>Actinomycetota</taxon>
        <taxon>Actinomycetes</taxon>
        <taxon>Kitasatosporales</taxon>
        <taxon>Streptomycetaceae</taxon>
        <taxon>Streptomyces</taxon>
    </lineage>
</organism>
<dbReference type="Gene3D" id="1.10.287.1060">
    <property type="entry name" value="ESAT-6-like"/>
    <property type="match status" value="1"/>
</dbReference>
<reference evidence="3 4" key="1">
    <citation type="journal article" date="2019" name="Microbiol. Resour. Announc.">
        <title>Draft Genome Sequence of the Most Traditional epsilon-Poly-l-Lysine Producer, Streptomyces albulus NBRC14147.</title>
        <authorList>
            <person name="Yamanaka K."/>
            <person name="Hamano Y."/>
        </authorList>
    </citation>
    <scope>NUCLEOTIDE SEQUENCE [LARGE SCALE GENOMIC DNA]</scope>
    <source>
        <strain evidence="3 4">NBRC 14147</strain>
    </source>
</reference>
<feature type="compositionally biased region" description="Polar residues" evidence="2">
    <location>
        <begin position="95"/>
        <end position="106"/>
    </location>
</feature>
<dbReference type="EMBL" id="BHXC01000007">
    <property type="protein sequence ID" value="GCB93927.1"/>
    <property type="molecule type" value="Genomic_DNA"/>
</dbReference>
<dbReference type="InterPro" id="IPR036689">
    <property type="entry name" value="ESAT-6-like_sf"/>
</dbReference>
<dbReference type="SUPFAM" id="SSF140453">
    <property type="entry name" value="EsxAB dimer-like"/>
    <property type="match status" value="1"/>
</dbReference>
<dbReference type="eggNOG" id="COG4842">
    <property type="taxonomic scope" value="Bacteria"/>
</dbReference>
<dbReference type="AlphaFoldDB" id="A0A059WEH4"/>
<evidence type="ECO:0000256" key="1">
    <source>
        <dbReference type="RuleBase" id="RU362001"/>
    </source>
</evidence>
<dbReference type="STRING" id="68570.DC74_5802"/>
<dbReference type="RefSeq" id="WP_016572248.1">
    <property type="nucleotide sequence ID" value="NZ_BHXC01000007.1"/>
</dbReference>
<gene>
    <name evidence="3" type="ORF">SALB_06718</name>
</gene>
<name>A0A059WEH4_STRNR</name>
<evidence type="ECO:0000256" key="2">
    <source>
        <dbReference type="SAM" id="MobiDB-lite"/>
    </source>
</evidence>
<accession>A0A059WEH4</accession>
<evidence type="ECO:0000313" key="3">
    <source>
        <dbReference type="EMBL" id="GCB93927.1"/>
    </source>
</evidence>
<feature type="region of interest" description="Disordered" evidence="2">
    <location>
        <begin position="80"/>
        <end position="106"/>
    </location>
</feature>
<sequence length="106" mass="11540">MAGQFTLTHEEMVAFSGKIDSVNQAIQGELQRLNTVVDNITSGWKGQAASSYHQLQSQVNEDGNRINQLLAEIKEAVDQTTGNYQSSEEEQAQSISHVTAQASPFG</sequence>
<proteinExistence type="inferred from homology"/>
<dbReference type="NCBIfam" id="TIGR03930">
    <property type="entry name" value="WXG100_ESAT6"/>
    <property type="match status" value="1"/>
</dbReference>
<comment type="similarity">
    <text evidence="1">Belongs to the WXG100 family.</text>
</comment>
<dbReference type="Pfam" id="PF06013">
    <property type="entry name" value="WXG100"/>
    <property type="match status" value="1"/>
</dbReference>
<dbReference type="Proteomes" id="UP000288351">
    <property type="component" value="Unassembled WGS sequence"/>
</dbReference>
<comment type="caution">
    <text evidence="3">The sequence shown here is derived from an EMBL/GenBank/DDBJ whole genome shotgun (WGS) entry which is preliminary data.</text>
</comment>
<evidence type="ECO:0000313" key="4">
    <source>
        <dbReference type="Proteomes" id="UP000288351"/>
    </source>
</evidence>
<dbReference type="InterPro" id="IPR010310">
    <property type="entry name" value="T7SS_ESAT-6-like"/>
</dbReference>